<feature type="transmembrane region" description="Helical" evidence="2">
    <location>
        <begin position="81"/>
        <end position="101"/>
    </location>
</feature>
<dbReference type="Ensembl" id="ENSCCNT00000010630.1">
    <property type="protein sequence ID" value="ENSCCNP00000008035.1"/>
    <property type="gene ID" value="ENSCCNG00000008559.1"/>
</dbReference>
<accession>A0A8C0WBN7</accession>
<feature type="compositionally biased region" description="Basic and acidic residues" evidence="1">
    <location>
        <begin position="7"/>
        <end position="16"/>
    </location>
</feature>
<evidence type="ECO:0000256" key="1">
    <source>
        <dbReference type="SAM" id="MobiDB-lite"/>
    </source>
</evidence>
<keyword evidence="2" id="KW-1133">Transmembrane helix</keyword>
<proteinExistence type="predicted"/>
<evidence type="ECO:0000313" key="3">
    <source>
        <dbReference type="Ensembl" id="ENSCCNP00000008035.1"/>
    </source>
</evidence>
<dbReference type="AlphaFoldDB" id="A0A8C0WBN7"/>
<sequence length="102" mass="11741">IFKPKTAKGDAEKAEAPGEEEEELFEQTPEELEFYAPVYKHLTIAGILRNPHLWFPRLPQTTEANQNSEWEDAYDNSARTVWLAVYAILVGLGLFYGFFLYV</sequence>
<name>A0A8C0WBN7_CASCN</name>
<keyword evidence="2" id="KW-0472">Membrane</keyword>
<organism evidence="3">
    <name type="scientific">Castor canadensis</name>
    <name type="common">American beaver</name>
    <dbReference type="NCBI Taxonomy" id="51338"/>
    <lineage>
        <taxon>Eukaryota</taxon>
        <taxon>Metazoa</taxon>
        <taxon>Chordata</taxon>
        <taxon>Craniata</taxon>
        <taxon>Vertebrata</taxon>
        <taxon>Euteleostomi</taxon>
        <taxon>Mammalia</taxon>
        <taxon>Eutheria</taxon>
        <taxon>Euarchontoglires</taxon>
        <taxon>Glires</taxon>
        <taxon>Rodentia</taxon>
        <taxon>Castorimorpha</taxon>
        <taxon>Castoridae</taxon>
        <taxon>Castor</taxon>
    </lineage>
</organism>
<keyword evidence="2" id="KW-0812">Transmembrane</keyword>
<protein>
    <submittedName>
        <fullName evidence="3">Uncharacterized protein</fullName>
    </submittedName>
</protein>
<reference evidence="3" key="1">
    <citation type="submission" date="2023-09" db="UniProtKB">
        <authorList>
            <consortium name="Ensembl"/>
        </authorList>
    </citation>
    <scope>IDENTIFICATION</scope>
</reference>
<feature type="region of interest" description="Disordered" evidence="1">
    <location>
        <begin position="1"/>
        <end position="25"/>
    </location>
</feature>
<evidence type="ECO:0000256" key="2">
    <source>
        <dbReference type="SAM" id="Phobius"/>
    </source>
</evidence>